<organism evidence="1 2">
    <name type="scientific">Candidatus Nealsonbacteria bacterium CG23_combo_of_CG06-09_8_20_14_all_38_19</name>
    <dbReference type="NCBI Taxonomy" id="1974721"/>
    <lineage>
        <taxon>Bacteria</taxon>
        <taxon>Candidatus Nealsoniibacteriota</taxon>
    </lineage>
</organism>
<accession>A0A2G9YXH7</accession>
<dbReference type="AlphaFoldDB" id="A0A2G9YXH7"/>
<dbReference type="Proteomes" id="UP000230273">
    <property type="component" value="Unassembled WGS sequence"/>
</dbReference>
<dbReference type="Pfam" id="PF21344">
    <property type="entry name" value="Zn_ribbon_LysW"/>
    <property type="match status" value="1"/>
</dbReference>
<reference evidence="1 2" key="1">
    <citation type="submission" date="2017-09" db="EMBL/GenBank/DDBJ databases">
        <title>Depth-based differentiation of microbial function through sediment-hosted aquifers and enrichment of novel symbionts in the deep terrestrial subsurface.</title>
        <authorList>
            <person name="Probst A.J."/>
            <person name="Ladd B."/>
            <person name="Jarett J.K."/>
            <person name="Geller-Mcgrath D.E."/>
            <person name="Sieber C.M."/>
            <person name="Emerson J.B."/>
            <person name="Anantharaman K."/>
            <person name="Thomas B.C."/>
            <person name="Malmstrom R."/>
            <person name="Stieglmeier M."/>
            <person name="Klingl A."/>
            <person name="Woyke T."/>
            <person name="Ryan C.M."/>
            <person name="Banfield J.F."/>
        </authorList>
    </citation>
    <scope>NUCLEOTIDE SEQUENCE [LARGE SCALE GENOMIC DNA]</scope>
    <source>
        <strain evidence="1">CG23_combo_of_CG06-09_8_20_14_all_38_19</strain>
    </source>
</reference>
<evidence type="ECO:0000313" key="1">
    <source>
        <dbReference type="EMBL" id="PIP23930.1"/>
    </source>
</evidence>
<dbReference type="PANTHER" id="PTHR40393:SF1">
    <property type="entry name" value="LYSINE BIOSYNTHESIS PROTEIN-RELATED"/>
    <property type="match status" value="1"/>
</dbReference>
<sequence>MTRKCPECDADVSLSRGTRDAEIVTCPDCSFEMEVVFDPSTLNLGEVAKRVRKGEPPYDVSKLDLTVSPTLVPAPQEDEDWGE</sequence>
<name>A0A2G9YXH7_9BACT</name>
<comment type="caution">
    <text evidence="1">The sequence shown here is derived from an EMBL/GenBank/DDBJ whole genome shotgun (WGS) entry which is preliminary data.</text>
</comment>
<protein>
    <recommendedName>
        <fullName evidence="3">Lysine biosynthesis protein LysW</fullName>
    </recommendedName>
</protein>
<gene>
    <name evidence="1" type="ORF">COX36_00695</name>
</gene>
<dbReference type="Gene3D" id="2.20.28.160">
    <property type="match status" value="1"/>
</dbReference>
<dbReference type="InterPro" id="IPR005906">
    <property type="entry name" value="LysW"/>
</dbReference>
<evidence type="ECO:0000313" key="2">
    <source>
        <dbReference type="Proteomes" id="UP000230273"/>
    </source>
</evidence>
<proteinExistence type="predicted"/>
<dbReference type="PANTHER" id="PTHR40393">
    <property type="entry name" value="LYSINE BIOSYNTHESIS PROTEIN-RELATED-RELATED"/>
    <property type="match status" value="1"/>
</dbReference>
<evidence type="ECO:0008006" key="3">
    <source>
        <dbReference type="Google" id="ProtNLM"/>
    </source>
</evidence>
<dbReference type="EMBL" id="PCRP01000011">
    <property type="protein sequence ID" value="PIP23930.1"/>
    <property type="molecule type" value="Genomic_DNA"/>
</dbReference>